<dbReference type="AlphaFoldDB" id="A0A0K2TJR4"/>
<dbReference type="EMBL" id="HACA01008501">
    <property type="protein sequence ID" value="CDW25862.1"/>
    <property type="molecule type" value="Transcribed_RNA"/>
</dbReference>
<organism evidence="1">
    <name type="scientific">Lepeophtheirus salmonis</name>
    <name type="common">Salmon louse</name>
    <name type="synonym">Caligus salmonis</name>
    <dbReference type="NCBI Taxonomy" id="72036"/>
    <lineage>
        <taxon>Eukaryota</taxon>
        <taxon>Metazoa</taxon>
        <taxon>Ecdysozoa</taxon>
        <taxon>Arthropoda</taxon>
        <taxon>Crustacea</taxon>
        <taxon>Multicrustacea</taxon>
        <taxon>Hexanauplia</taxon>
        <taxon>Copepoda</taxon>
        <taxon>Siphonostomatoida</taxon>
        <taxon>Caligidae</taxon>
        <taxon>Lepeophtheirus</taxon>
    </lineage>
</organism>
<protein>
    <submittedName>
        <fullName evidence="1">Uncharacterized protein</fullName>
    </submittedName>
</protein>
<name>A0A0K2TJR4_LEPSM</name>
<accession>A0A0K2TJR4</accession>
<feature type="non-terminal residue" evidence="1">
    <location>
        <position position="1"/>
    </location>
</feature>
<reference evidence="1" key="1">
    <citation type="submission" date="2014-05" db="EMBL/GenBank/DDBJ databases">
        <authorList>
            <person name="Chronopoulou M."/>
        </authorList>
    </citation>
    <scope>NUCLEOTIDE SEQUENCE</scope>
    <source>
        <tissue evidence="1">Whole organism</tissue>
    </source>
</reference>
<proteinExistence type="predicted"/>
<sequence length="81" mass="9315">YRWNVSDYTLKLIKIVLCSNIEEDLTTLRRRFVELRYEIKNAEGISVQSAANNTLESGRKSRVDASLKSAPLEHITTLNNF</sequence>
<evidence type="ECO:0000313" key="1">
    <source>
        <dbReference type="EMBL" id="CDW25862.1"/>
    </source>
</evidence>